<keyword evidence="7 8" id="KW-0413">Isomerase</keyword>
<protein>
    <recommendedName>
        <fullName evidence="8">DNA gyrase subunit A</fullName>
        <ecNumber evidence="8">5.6.2.2</ecNumber>
    </recommendedName>
</protein>
<dbReference type="NCBIfam" id="NF004043">
    <property type="entry name" value="PRK05560.1"/>
    <property type="match status" value="1"/>
</dbReference>
<dbReference type="PANTHER" id="PTHR43493:SF5">
    <property type="entry name" value="DNA GYRASE SUBUNIT A, CHLOROPLASTIC_MITOCHONDRIAL"/>
    <property type="match status" value="1"/>
</dbReference>
<dbReference type="Proteomes" id="UP001499882">
    <property type="component" value="Unassembled WGS sequence"/>
</dbReference>
<feature type="domain" description="Topo IIA-type catalytic" evidence="12">
    <location>
        <begin position="36"/>
        <end position="505"/>
    </location>
</feature>
<evidence type="ECO:0000256" key="1">
    <source>
        <dbReference type="ARBA" id="ARBA00000185"/>
    </source>
</evidence>
<evidence type="ECO:0000256" key="9">
    <source>
        <dbReference type="PROSITE-ProRule" id="PRU01384"/>
    </source>
</evidence>
<evidence type="ECO:0000313" key="14">
    <source>
        <dbReference type="Proteomes" id="UP001499882"/>
    </source>
</evidence>
<gene>
    <name evidence="8 13" type="primary">gyrA</name>
    <name evidence="13" type="ORF">GCM10023350_36080</name>
</gene>
<dbReference type="InterPro" id="IPR035516">
    <property type="entry name" value="Gyrase/topoIV_suA_C"/>
</dbReference>
<sequence length="909" mass="99434">MTETPIGGRIEPVELQTSMQRAYIDYAMAVIVGRALPDVRDGLKPVHRRVLYAMYDGGYRPDRGFSKCSRVVGDVMGQYHPHGDTAIYDTLVRLAQPWVMRAPLVNGQGNFGSPGNDSAAAMRYTECRMAPLALEMVRDIEEETVDFQPNYDGRSEEPVVLPARFPNLLVNGSAGIAVGMATSIPPHNLGEVADGARWALEHPDATREELQEALLERIKGPDFPNGALIVGHQGIEQAYRTGRGSITQRAVIEVDEDARGRTCLVITELPYMVNPDNLALKIAELADSGKVQGIADVRDDTSDRTGQRLVVVLKRDAVARVVLNNLLKHTELQTNFSANMLALVDGVPRTLSIDQFISNWVTHQIEVIRRRTEFRLRRAEERAHILRGLVKALDALDEVIALIRRSPEVDDARQGLIELLEIDELQANAILDMQLRRLAALERQKIIDQLAEIEIEIADLQDILANVARQRQIVSDELSEIVEKYGNDRRTQIIAADGDLSMEDLIPDEELVVSITRGGYAKRTQRQAYRIQKRGGKGVRGATLRGDDVVEHFIATTNHHWLLFFTTAGRVYRTKAYNLPEASRDAKGGHVAGLLSFQPDESIAQVLAIRDYEQAPYLVLATKHGLVKKTRLGDYNSPRQAGVIAINFRDQHPTLGQDELIGAELVNEGDDILLVSRKGQAIRFHADDSQLRPMGRATSGVTGMKFRTDVDSVLSMSVIRAEQVAAEEAAEAKAEATGESTAAGELPDVKEQYVFTITDGGFAKRSRISEYRLTNRGGLGIKAMALANEDRGQLVGAFIVEEGDEIMSITQSGQVVRSPINADFRPTGRSTMGVKFVGPKSGDSVAVVARSVESREDEEGEVEGDAESEPNGGESSDAGVGATIEGTVSETASDATDAAAPETDGESEA</sequence>
<dbReference type="InterPro" id="IPR013757">
    <property type="entry name" value="Topo_IIA_A_a_sf"/>
</dbReference>
<feature type="short sequence motif" description="GyrA-box" evidence="8">
    <location>
        <begin position="532"/>
        <end position="538"/>
    </location>
</feature>
<keyword evidence="8" id="KW-0963">Cytoplasm</keyword>
<comment type="miscellaneous">
    <text evidence="8">Few gyrases are as efficient as E.coli at forming negative supercoils. Not all organisms have 2 type II topoisomerases; in organisms with a single type II topoisomerase this enzyme also has to decatenate newly replicated chromosomes.</text>
</comment>
<dbReference type="Gene3D" id="3.90.199.10">
    <property type="entry name" value="Topoisomerase II, domain 5"/>
    <property type="match status" value="1"/>
</dbReference>
<evidence type="ECO:0000256" key="3">
    <source>
        <dbReference type="ARBA" id="ARBA00022741"/>
    </source>
</evidence>
<keyword evidence="14" id="KW-1185">Reference proteome</keyword>
<accession>A0ABP8Z6H2</accession>
<dbReference type="PROSITE" id="PS52040">
    <property type="entry name" value="TOPO_IIA"/>
    <property type="match status" value="1"/>
</dbReference>
<dbReference type="PANTHER" id="PTHR43493">
    <property type="entry name" value="DNA GYRASE/TOPOISOMERASE SUBUNIT A"/>
    <property type="match status" value="1"/>
</dbReference>
<keyword evidence="5 8" id="KW-0799">Topoisomerase</keyword>
<dbReference type="InterPro" id="IPR050220">
    <property type="entry name" value="Type_II_DNA_Topoisomerases"/>
</dbReference>
<evidence type="ECO:0000256" key="7">
    <source>
        <dbReference type="ARBA" id="ARBA00023235"/>
    </source>
</evidence>
<dbReference type="EC" id="5.6.2.2" evidence="8"/>
<comment type="caution">
    <text evidence="13">The sequence shown here is derived from an EMBL/GenBank/DDBJ whole genome shotgun (WGS) entry which is preliminary data.</text>
</comment>
<keyword evidence="6 8" id="KW-0238">DNA-binding</keyword>
<evidence type="ECO:0000256" key="2">
    <source>
        <dbReference type="ARBA" id="ARBA00008263"/>
    </source>
</evidence>
<dbReference type="NCBIfam" id="NF004044">
    <property type="entry name" value="PRK05561.1"/>
    <property type="match status" value="1"/>
</dbReference>
<dbReference type="EMBL" id="BAABKN010000023">
    <property type="protein sequence ID" value="GAA4747947.1"/>
    <property type="molecule type" value="Genomic_DNA"/>
</dbReference>
<feature type="region of interest" description="Disordered" evidence="11">
    <location>
        <begin position="851"/>
        <end position="909"/>
    </location>
</feature>
<dbReference type="Gene3D" id="3.30.1360.40">
    <property type="match status" value="1"/>
</dbReference>
<dbReference type="SMART" id="SM00434">
    <property type="entry name" value="TOP4c"/>
    <property type="match status" value="1"/>
</dbReference>
<evidence type="ECO:0000259" key="12">
    <source>
        <dbReference type="PROSITE" id="PS52040"/>
    </source>
</evidence>
<proteinExistence type="inferred from homology"/>
<reference evidence="14" key="1">
    <citation type="journal article" date="2019" name="Int. J. Syst. Evol. Microbiol.">
        <title>The Global Catalogue of Microorganisms (GCM) 10K type strain sequencing project: providing services to taxonomists for standard genome sequencing and annotation.</title>
        <authorList>
            <consortium name="The Broad Institute Genomics Platform"/>
            <consortium name="The Broad Institute Genome Sequencing Center for Infectious Disease"/>
            <person name="Wu L."/>
            <person name="Ma J."/>
        </authorList>
    </citation>
    <scope>NUCLEOTIDE SEQUENCE [LARGE SCALE GENOMIC DNA]</scope>
    <source>
        <strain evidence="14">JCM 18532</strain>
    </source>
</reference>
<dbReference type="InterPro" id="IPR006691">
    <property type="entry name" value="GyrA/parC_rep"/>
</dbReference>
<evidence type="ECO:0000256" key="8">
    <source>
        <dbReference type="HAMAP-Rule" id="MF_01897"/>
    </source>
</evidence>
<dbReference type="InterPro" id="IPR002205">
    <property type="entry name" value="Topo_IIA_dom_A"/>
</dbReference>
<keyword evidence="4 8" id="KW-0067">ATP-binding</keyword>
<dbReference type="InterPro" id="IPR013758">
    <property type="entry name" value="Topo_IIA_A/C_ab"/>
</dbReference>
<keyword evidence="10" id="KW-0175">Coiled coil</keyword>
<dbReference type="NCBIfam" id="TIGR01063">
    <property type="entry name" value="gyrA"/>
    <property type="match status" value="1"/>
</dbReference>
<evidence type="ECO:0000313" key="13">
    <source>
        <dbReference type="EMBL" id="GAA4747947.1"/>
    </source>
</evidence>
<organism evidence="13 14">
    <name type="scientific">Nocardioides endophyticus</name>
    <dbReference type="NCBI Taxonomy" id="1353775"/>
    <lineage>
        <taxon>Bacteria</taxon>
        <taxon>Bacillati</taxon>
        <taxon>Actinomycetota</taxon>
        <taxon>Actinomycetes</taxon>
        <taxon>Propionibacteriales</taxon>
        <taxon>Nocardioidaceae</taxon>
        <taxon>Nocardioides</taxon>
    </lineage>
</organism>
<evidence type="ECO:0000256" key="11">
    <source>
        <dbReference type="SAM" id="MobiDB-lite"/>
    </source>
</evidence>
<dbReference type="InterPro" id="IPR005743">
    <property type="entry name" value="GyrA"/>
</dbReference>
<evidence type="ECO:0000256" key="10">
    <source>
        <dbReference type="SAM" id="Coils"/>
    </source>
</evidence>
<comment type="catalytic activity">
    <reaction evidence="1 8 9">
        <text>ATP-dependent breakage, passage and rejoining of double-stranded DNA.</text>
        <dbReference type="EC" id="5.6.2.2"/>
    </reaction>
</comment>
<dbReference type="SUPFAM" id="SSF101904">
    <property type="entry name" value="GyrA/ParC C-terminal domain-like"/>
    <property type="match status" value="1"/>
</dbReference>
<dbReference type="CDD" id="cd00187">
    <property type="entry name" value="TOP4c"/>
    <property type="match status" value="1"/>
</dbReference>
<comment type="similarity">
    <text evidence="2 8">Belongs to the type II topoisomerase GyrA/ParC subunit family.</text>
</comment>
<feature type="coiled-coil region" evidence="10">
    <location>
        <begin position="443"/>
        <end position="470"/>
    </location>
</feature>
<feature type="compositionally biased region" description="Low complexity" evidence="11">
    <location>
        <begin position="890"/>
        <end position="902"/>
    </location>
</feature>
<name>A0ABP8Z6H2_9ACTN</name>
<comment type="function">
    <text evidence="8">A type II topoisomerase that negatively supercoils closed circular double-stranded (ds) DNA in an ATP-dependent manner to modulate DNA topology and maintain chromosomes in an underwound state. Negative supercoiling favors strand separation, and DNA replication, transcription, recombination and repair, all of which involve strand separation. Also able to catalyze the interconversion of other topological isomers of dsDNA rings, including catenanes and knotted rings. Type II topoisomerases break and join 2 DNA strands simultaneously in an ATP-dependent manner.</text>
</comment>
<dbReference type="SUPFAM" id="SSF56719">
    <property type="entry name" value="Type II DNA topoisomerase"/>
    <property type="match status" value="1"/>
</dbReference>
<dbReference type="HAMAP" id="MF_01897">
    <property type="entry name" value="GyrA"/>
    <property type="match status" value="1"/>
</dbReference>
<comment type="subunit">
    <text evidence="8">Heterotetramer, composed of two GyrA and two GyrB chains. In the heterotetramer, GyrA contains the active site tyrosine that forms a transient covalent intermediate with DNA, while GyrB binds cofactors and catalyzes ATP hydrolysis.</text>
</comment>
<dbReference type="InterPro" id="IPR013760">
    <property type="entry name" value="Topo_IIA-like_dom_sf"/>
</dbReference>
<dbReference type="Pfam" id="PF00521">
    <property type="entry name" value="DNA_topoisoIV"/>
    <property type="match status" value="1"/>
</dbReference>
<dbReference type="Gene3D" id="2.120.10.90">
    <property type="entry name" value="DNA gyrase/topoisomerase IV, subunit A, C-terminal"/>
    <property type="match status" value="1"/>
</dbReference>
<dbReference type="Pfam" id="PF03989">
    <property type="entry name" value="DNA_gyraseA_C"/>
    <property type="match status" value="6"/>
</dbReference>
<comment type="subcellular location">
    <subcellularLocation>
        <location evidence="8">Cytoplasm</location>
    </subcellularLocation>
</comment>
<evidence type="ECO:0000256" key="4">
    <source>
        <dbReference type="ARBA" id="ARBA00022840"/>
    </source>
</evidence>
<keyword evidence="3 8" id="KW-0547">Nucleotide-binding</keyword>
<feature type="compositionally biased region" description="Acidic residues" evidence="11">
    <location>
        <begin position="855"/>
        <end position="868"/>
    </location>
</feature>
<dbReference type="Gene3D" id="1.10.268.10">
    <property type="entry name" value="Topoisomerase, domain 3"/>
    <property type="match status" value="1"/>
</dbReference>
<feature type="active site" description="O-(5'-phospho-DNA)-tyrosine intermediate" evidence="8 9">
    <location>
        <position position="124"/>
    </location>
</feature>
<evidence type="ECO:0000256" key="5">
    <source>
        <dbReference type="ARBA" id="ARBA00023029"/>
    </source>
</evidence>
<evidence type="ECO:0000256" key="6">
    <source>
        <dbReference type="ARBA" id="ARBA00023125"/>
    </source>
</evidence>